<evidence type="ECO:0000259" key="1">
    <source>
        <dbReference type="Pfam" id="PF17131"/>
    </source>
</evidence>
<keyword evidence="2" id="KW-0449">Lipoprotein</keyword>
<dbReference type="InterPro" id="IPR033399">
    <property type="entry name" value="TP_0789-like"/>
</dbReference>
<name>A0A3B1AW77_9ZZZZ</name>
<organism evidence="2">
    <name type="scientific">hydrothermal vent metagenome</name>
    <dbReference type="NCBI Taxonomy" id="652676"/>
    <lineage>
        <taxon>unclassified sequences</taxon>
        <taxon>metagenomes</taxon>
        <taxon>ecological metagenomes</taxon>
    </lineage>
</organism>
<dbReference type="EMBL" id="UOFW01000076">
    <property type="protein sequence ID" value="VAX04074.1"/>
    <property type="molecule type" value="Genomic_DNA"/>
</dbReference>
<dbReference type="CDD" id="cd16329">
    <property type="entry name" value="LolA_like"/>
    <property type="match status" value="1"/>
</dbReference>
<sequence>MYKTAKKVFFPLLAFTMIVPYAAYSQIKAETPTQTPEEKGFAIAAEIDRRDEGFQDTVAILEMTLSNRQGAKSHRKLKIKTFEMTGVGVGDKSLVIFDSPRDVKGTAFLTHSKVLDPDDQWIYLPALGRIKRISSSNKSGPFMGSEFSYEDMSSREVGKYSYKWLRNEPCGELMCYVIEAYPQYAKSGYTKLTSWIDMTEYRTWKTEFYNRRGDLFKTLKFSDYKLYLDKYWRPRDLFMENKITGKKTRLVWSRFDFQTNLSENDFSKSRLKTAK</sequence>
<evidence type="ECO:0000313" key="2">
    <source>
        <dbReference type="EMBL" id="VAX04074.1"/>
    </source>
</evidence>
<protein>
    <submittedName>
        <fullName evidence="2">Outer membrane lipoprotein-sorting protein</fullName>
    </submittedName>
</protein>
<gene>
    <name evidence="2" type="ORF">MNBD_ALPHA03-603</name>
</gene>
<dbReference type="Pfam" id="PF17131">
    <property type="entry name" value="LolA_like"/>
    <property type="match status" value="1"/>
</dbReference>
<accession>A0A3B1AW77</accession>
<proteinExistence type="predicted"/>
<reference evidence="2" key="1">
    <citation type="submission" date="2018-06" db="EMBL/GenBank/DDBJ databases">
        <authorList>
            <person name="Zhirakovskaya E."/>
        </authorList>
    </citation>
    <scope>NUCLEOTIDE SEQUENCE</scope>
</reference>
<dbReference type="AlphaFoldDB" id="A0A3B1AW77"/>
<feature type="domain" description="Uncharacterized protein TP-0789" evidence="1">
    <location>
        <begin position="91"/>
        <end position="272"/>
    </location>
</feature>
<dbReference type="Gene3D" id="2.50.20.10">
    <property type="entry name" value="Lipoprotein localisation LolA/LolB/LppX"/>
    <property type="match status" value="1"/>
</dbReference>